<sequence>MKVAIMQPYIFPYLGYFQLIKSVDVFVFYDDVNFIKRGWVNRNKILVNNKEKLISFPCIAASQNKLINEVTVDLNDKQYVKLLQTIKQAYVKAPYYSQVYPVIEEVFFSSATTIAELAIISIKAITAYLNLDTIFYNSSASFSSSKGVDKADRLITITKQLGADTYINAIGGTEIYTKDYFKENKVSLYFLEPELFNYKQFNEECIKGLSIIDILMFNDKEQVNEMLKNYDLV</sequence>
<reference evidence="1" key="1">
    <citation type="submission" date="2021-09" db="EMBL/GenBank/DDBJ databases">
        <authorList>
            <person name="Smyrli M."/>
        </authorList>
    </citation>
    <scope>NUCLEOTIDE SEQUENCE</scope>
    <source>
        <strain evidence="1">LAR25</strain>
    </source>
</reference>
<evidence type="ECO:0000313" key="2">
    <source>
        <dbReference type="Proteomes" id="UP001149303"/>
    </source>
</evidence>
<dbReference type="Pfam" id="PF08889">
    <property type="entry name" value="WbqC"/>
    <property type="match status" value="1"/>
</dbReference>
<keyword evidence="2" id="KW-1185">Reference proteome</keyword>
<proteinExistence type="predicted"/>
<accession>A0A9X4EPW0</accession>
<dbReference type="EMBL" id="JAIWJY010000012">
    <property type="protein sequence ID" value="MDE1208099.1"/>
    <property type="molecule type" value="Genomic_DNA"/>
</dbReference>
<comment type="caution">
    <text evidence="1">The sequence shown here is derived from an EMBL/GenBank/DDBJ whole genome shotgun (WGS) entry which is preliminary data.</text>
</comment>
<dbReference type="Proteomes" id="UP001149303">
    <property type="component" value="Unassembled WGS sequence"/>
</dbReference>
<protein>
    <submittedName>
        <fullName evidence="1">WbqC family protein</fullName>
    </submittedName>
</protein>
<gene>
    <name evidence="1" type="ORF">LCI24_14965</name>
</gene>
<dbReference type="RefSeq" id="WP_274641098.1">
    <property type="nucleotide sequence ID" value="NZ_JAIWJY010000012.1"/>
</dbReference>
<evidence type="ECO:0000313" key="1">
    <source>
        <dbReference type="EMBL" id="MDE1208099.1"/>
    </source>
</evidence>
<dbReference type="InterPro" id="IPR014985">
    <property type="entry name" value="WbqC"/>
</dbReference>
<organism evidence="1 2">
    <name type="scientific">Tenacibaculum larymnensis</name>
    <dbReference type="NCBI Taxonomy" id="2878201"/>
    <lineage>
        <taxon>Bacteria</taxon>
        <taxon>Pseudomonadati</taxon>
        <taxon>Bacteroidota</taxon>
        <taxon>Flavobacteriia</taxon>
        <taxon>Flavobacteriales</taxon>
        <taxon>Flavobacteriaceae</taxon>
        <taxon>Tenacibaculum</taxon>
    </lineage>
</organism>
<name>A0A9X4EPW0_9FLAO</name>
<dbReference type="AlphaFoldDB" id="A0A9X4EPW0"/>